<name>A0ACC0YDA7_9ROSI</name>
<keyword evidence="2" id="KW-1185">Reference proteome</keyword>
<organism evidence="1 2">
    <name type="scientific">Pistacia integerrima</name>
    <dbReference type="NCBI Taxonomy" id="434235"/>
    <lineage>
        <taxon>Eukaryota</taxon>
        <taxon>Viridiplantae</taxon>
        <taxon>Streptophyta</taxon>
        <taxon>Embryophyta</taxon>
        <taxon>Tracheophyta</taxon>
        <taxon>Spermatophyta</taxon>
        <taxon>Magnoliopsida</taxon>
        <taxon>eudicotyledons</taxon>
        <taxon>Gunneridae</taxon>
        <taxon>Pentapetalae</taxon>
        <taxon>rosids</taxon>
        <taxon>malvids</taxon>
        <taxon>Sapindales</taxon>
        <taxon>Anacardiaceae</taxon>
        <taxon>Pistacia</taxon>
    </lineage>
</organism>
<evidence type="ECO:0000313" key="2">
    <source>
        <dbReference type="Proteomes" id="UP001163603"/>
    </source>
</evidence>
<comment type="caution">
    <text evidence="1">The sequence shown here is derived from an EMBL/GenBank/DDBJ whole genome shotgun (WGS) entry which is preliminary data.</text>
</comment>
<protein>
    <submittedName>
        <fullName evidence="1">Uncharacterized protein</fullName>
    </submittedName>
</protein>
<gene>
    <name evidence="1" type="ORF">Pint_24553</name>
</gene>
<evidence type="ECO:0000313" key="1">
    <source>
        <dbReference type="EMBL" id="KAJ0034821.1"/>
    </source>
</evidence>
<dbReference type="Proteomes" id="UP001163603">
    <property type="component" value="Chromosome 7"/>
</dbReference>
<reference evidence="2" key="1">
    <citation type="journal article" date="2023" name="G3 (Bethesda)">
        <title>Genome assembly and association tests identify interacting loci associated with vigor, precocity, and sex in interspecific pistachio rootstocks.</title>
        <authorList>
            <person name="Palmer W."/>
            <person name="Jacygrad E."/>
            <person name="Sagayaradj S."/>
            <person name="Cavanaugh K."/>
            <person name="Han R."/>
            <person name="Bertier L."/>
            <person name="Beede B."/>
            <person name="Kafkas S."/>
            <person name="Golino D."/>
            <person name="Preece J."/>
            <person name="Michelmore R."/>
        </authorList>
    </citation>
    <scope>NUCLEOTIDE SEQUENCE [LARGE SCALE GENOMIC DNA]</scope>
</reference>
<dbReference type="EMBL" id="CM047742">
    <property type="protein sequence ID" value="KAJ0034821.1"/>
    <property type="molecule type" value="Genomic_DNA"/>
</dbReference>
<accession>A0ACC0YDA7</accession>
<sequence length="843" mass="93755">MDVMQENNCGAVLEDTSTDKLLSPESTDVCDEYRDPELFPRVGDEYQVEIPSLVAESDCLLDTNNPADIPHTLLMGLPIPVTWISEPLEAHGHSVDTSGCTKETQNFSGRRNLKPKVEPKDIALDRGIEMDQKRSGKGYRLVPGSAHDIWSDIDKASFVLGLYIFGKNLVQVKKFVGSKRMGEILSFYYGTFYRSEKYRKWSECRKMKSKRCVYGQRIFTGMRQQELLSRLQPHVSEECQNTLLEDCKALGEGKFSLEEYVFTLRAKVGLTALVEAVGIGKGKQDLTGMAMEPLKSNQVGTGRPEIPVGKAWSKLTSVEIIKFLTGGYRLSKARSSDLFWEAVWPRLLARGWHSEEPNNHGCAAGSKHALVFLIPGVKKFSRRKLVKGNHYFDSVSDVLSKVAGEPGLLELEIGADKGDISKQENGWASKTELNKANFADQQRHCYLRPRTPNRMDVMKFTVVDTSLANGGTMKVRELRSLPVEMRNAPNSRSHSEDSDTGTSEESTDESDSSDTMCSDREERNGLKPTKIDLHESFDRLLKNASNGADSDMDVSFDRILRNASNGPFSVGGPDLSNAPVVKMSDQKSSMCNDIQARDVIKAELSQRMKTSNNIHLAPVMKKRRRLTACNRTETTSGTINGLVGPILKQDEARCCAGYADFSENGTFQVDSSKEKLPSTSSLSKGNLVISGEGTLRNAISGVEHPYEGPPPRRVIDLNLPILPDGETDEYFMKEETEGQPDQISWQPDDSSAHLHTLAQQPNMINRRHSTRNRPLTTKALEALAFGFLNTKQKRRFGDAPSRRARSRGRVNENLGSGVADLHDDEREDDLSTDSNNIFASSLI</sequence>
<proteinExistence type="predicted"/>